<name>A0A3P6TEY8_CYLGO</name>
<evidence type="ECO:0000313" key="3">
    <source>
        <dbReference type="Proteomes" id="UP000271889"/>
    </source>
</evidence>
<protein>
    <submittedName>
        <fullName evidence="2">Uncharacterized protein</fullName>
    </submittedName>
</protein>
<accession>A0A3P6TEY8</accession>
<feature type="compositionally biased region" description="Polar residues" evidence="1">
    <location>
        <begin position="1"/>
        <end position="14"/>
    </location>
</feature>
<proteinExistence type="predicted"/>
<evidence type="ECO:0000256" key="1">
    <source>
        <dbReference type="SAM" id="MobiDB-lite"/>
    </source>
</evidence>
<dbReference type="AlphaFoldDB" id="A0A3P6TEY8"/>
<evidence type="ECO:0000313" key="2">
    <source>
        <dbReference type="EMBL" id="VDK79415.1"/>
    </source>
</evidence>
<dbReference type="OrthoDB" id="5855440at2759"/>
<reference evidence="2 3" key="1">
    <citation type="submission" date="2018-11" db="EMBL/GenBank/DDBJ databases">
        <authorList>
            <consortium name="Pathogen Informatics"/>
        </authorList>
    </citation>
    <scope>NUCLEOTIDE SEQUENCE [LARGE SCALE GENOMIC DNA]</scope>
</reference>
<sequence>MQWLLSTARKQQSYIEDRDGGEASSVSSDADDLSDNDRNSNLEFEVISSTSLDVKGLPGLLQLSTLETEADLSWHDCDSTHFTFVKIARSRVRRMLLDSLCLPVSEDRIVSDDKFAASTDILQQLPVLFLCLVNGDTIRFIEYTLYLRRKLGKTVADDTCSFLSSFHFFTTVVSR</sequence>
<organism evidence="2 3">
    <name type="scientific">Cylicostephanus goldi</name>
    <name type="common">Nematode worm</name>
    <dbReference type="NCBI Taxonomy" id="71465"/>
    <lineage>
        <taxon>Eukaryota</taxon>
        <taxon>Metazoa</taxon>
        <taxon>Ecdysozoa</taxon>
        <taxon>Nematoda</taxon>
        <taxon>Chromadorea</taxon>
        <taxon>Rhabditida</taxon>
        <taxon>Rhabditina</taxon>
        <taxon>Rhabditomorpha</taxon>
        <taxon>Strongyloidea</taxon>
        <taxon>Strongylidae</taxon>
        <taxon>Cylicostephanus</taxon>
    </lineage>
</organism>
<dbReference type="EMBL" id="UYRV01026507">
    <property type="protein sequence ID" value="VDK79415.1"/>
    <property type="molecule type" value="Genomic_DNA"/>
</dbReference>
<feature type="region of interest" description="Disordered" evidence="1">
    <location>
        <begin position="1"/>
        <end position="37"/>
    </location>
</feature>
<keyword evidence="3" id="KW-1185">Reference proteome</keyword>
<gene>
    <name evidence="2" type="ORF">CGOC_LOCUS7577</name>
</gene>
<dbReference type="Proteomes" id="UP000271889">
    <property type="component" value="Unassembled WGS sequence"/>
</dbReference>